<dbReference type="Proteomes" id="UP001314170">
    <property type="component" value="Unassembled WGS sequence"/>
</dbReference>
<keyword evidence="2" id="KW-1185">Reference proteome</keyword>
<evidence type="ECO:0000313" key="2">
    <source>
        <dbReference type="Proteomes" id="UP001314170"/>
    </source>
</evidence>
<dbReference type="AlphaFoldDB" id="A0AAV1S0M1"/>
<name>A0AAV1S0M1_9ROSI</name>
<protein>
    <recommendedName>
        <fullName evidence="3">LAGLIDADG homing endonuclease</fullName>
    </recommendedName>
</protein>
<comment type="caution">
    <text evidence="1">The sequence shown here is derived from an EMBL/GenBank/DDBJ whole genome shotgun (WGS) entry which is preliminary data.</text>
</comment>
<proteinExistence type="predicted"/>
<gene>
    <name evidence="1" type="ORF">DCAF_LOCUS17609</name>
</gene>
<evidence type="ECO:0000313" key="1">
    <source>
        <dbReference type="EMBL" id="CAK7344075.1"/>
    </source>
</evidence>
<reference evidence="1 2" key="1">
    <citation type="submission" date="2024-01" db="EMBL/GenBank/DDBJ databases">
        <authorList>
            <person name="Waweru B."/>
        </authorList>
    </citation>
    <scope>NUCLEOTIDE SEQUENCE [LARGE SCALE GENOMIC DNA]</scope>
</reference>
<sequence>MAGRVFEGEDQRGLRLEPSACNNYGGRWLVVLFPFLEPRKWVVGGFTKGNKSKDKNCPFQATIYKKRLKDGFSYPA</sequence>
<evidence type="ECO:0008006" key="3">
    <source>
        <dbReference type="Google" id="ProtNLM"/>
    </source>
</evidence>
<organism evidence="1 2">
    <name type="scientific">Dovyalis caffra</name>
    <dbReference type="NCBI Taxonomy" id="77055"/>
    <lineage>
        <taxon>Eukaryota</taxon>
        <taxon>Viridiplantae</taxon>
        <taxon>Streptophyta</taxon>
        <taxon>Embryophyta</taxon>
        <taxon>Tracheophyta</taxon>
        <taxon>Spermatophyta</taxon>
        <taxon>Magnoliopsida</taxon>
        <taxon>eudicotyledons</taxon>
        <taxon>Gunneridae</taxon>
        <taxon>Pentapetalae</taxon>
        <taxon>rosids</taxon>
        <taxon>fabids</taxon>
        <taxon>Malpighiales</taxon>
        <taxon>Salicaceae</taxon>
        <taxon>Flacourtieae</taxon>
        <taxon>Dovyalis</taxon>
    </lineage>
</organism>
<accession>A0AAV1S0M1</accession>
<dbReference type="EMBL" id="CAWUPB010001161">
    <property type="protein sequence ID" value="CAK7344075.1"/>
    <property type="molecule type" value="Genomic_DNA"/>
</dbReference>